<feature type="domain" description="RNA polymerase sigma-70 region 2" evidence="6">
    <location>
        <begin position="12"/>
        <end position="72"/>
    </location>
</feature>
<dbReference type="GO" id="GO:0016987">
    <property type="term" value="F:sigma factor activity"/>
    <property type="evidence" value="ECO:0007669"/>
    <property type="project" value="UniProtKB-KW"/>
</dbReference>
<comment type="caution">
    <text evidence="7">The sequence shown here is derived from an EMBL/GenBank/DDBJ whole genome shotgun (WGS) entry which is preliminary data.</text>
</comment>
<dbReference type="InterPro" id="IPR039425">
    <property type="entry name" value="RNA_pol_sigma-70-like"/>
</dbReference>
<dbReference type="InterPro" id="IPR036388">
    <property type="entry name" value="WH-like_DNA-bd_sf"/>
</dbReference>
<dbReference type="InterPro" id="IPR013325">
    <property type="entry name" value="RNA_pol_sigma_r2"/>
</dbReference>
<dbReference type="Pfam" id="PF04542">
    <property type="entry name" value="Sigma70_r2"/>
    <property type="match status" value="1"/>
</dbReference>
<dbReference type="PANTHER" id="PTHR43133">
    <property type="entry name" value="RNA POLYMERASE ECF-TYPE SIGMA FACTO"/>
    <property type="match status" value="1"/>
</dbReference>
<dbReference type="PATRIC" id="fig|172044.3.peg.2647"/>
<dbReference type="SUPFAM" id="SSF88946">
    <property type="entry name" value="Sigma2 domain of RNA polymerase sigma factors"/>
    <property type="match status" value="1"/>
</dbReference>
<proteinExistence type="inferred from homology"/>
<comment type="similarity">
    <text evidence="1">Belongs to the sigma-70 factor family. ECF subfamily.</text>
</comment>
<dbReference type="GO" id="GO:0006352">
    <property type="term" value="P:DNA-templated transcription initiation"/>
    <property type="evidence" value="ECO:0007669"/>
    <property type="project" value="InterPro"/>
</dbReference>
<keyword evidence="3" id="KW-0731">Sigma factor</keyword>
<dbReference type="Gene3D" id="1.10.10.10">
    <property type="entry name" value="Winged helix-like DNA-binding domain superfamily/Winged helix DNA-binding domain"/>
    <property type="match status" value="1"/>
</dbReference>
<gene>
    <name evidence="7" type="ORF">NS355_01925</name>
</gene>
<dbReference type="NCBIfam" id="TIGR02937">
    <property type="entry name" value="sigma70-ECF"/>
    <property type="match status" value="1"/>
</dbReference>
<dbReference type="AlphaFoldDB" id="A0A147IYS5"/>
<evidence type="ECO:0000313" key="8">
    <source>
        <dbReference type="Proteomes" id="UP000073923"/>
    </source>
</evidence>
<evidence type="ECO:0000256" key="2">
    <source>
        <dbReference type="ARBA" id="ARBA00023015"/>
    </source>
</evidence>
<dbReference type="RefSeq" id="WP_058744113.1">
    <property type="nucleotide sequence ID" value="NZ_LDTF01000007.1"/>
</dbReference>
<name>A0A147IYS5_9SPHN</name>
<dbReference type="Gene3D" id="1.10.1740.10">
    <property type="match status" value="1"/>
</dbReference>
<sequence>MPPTGLEAVFLANRDKLVRFLTVRGAGDAAEDLVQDLWLKVAARIDGPIGNPLAYLYRAADMLMIDRYRARRQEELREQDWAEGEGPEASTGAERAVAARQTAERVAATLADLGERPAAVFRRVRVDGIPQRQVAAEWGVSISTVESDLRMAAHALAALKERIE</sequence>
<dbReference type="InterPro" id="IPR013324">
    <property type="entry name" value="RNA_pol_sigma_r3/r4-like"/>
</dbReference>
<evidence type="ECO:0000256" key="4">
    <source>
        <dbReference type="ARBA" id="ARBA00023163"/>
    </source>
</evidence>
<organism evidence="7 8">
    <name type="scientific">Sphingomonas yabuuchiae</name>
    <dbReference type="NCBI Taxonomy" id="172044"/>
    <lineage>
        <taxon>Bacteria</taxon>
        <taxon>Pseudomonadati</taxon>
        <taxon>Pseudomonadota</taxon>
        <taxon>Alphaproteobacteria</taxon>
        <taxon>Sphingomonadales</taxon>
        <taxon>Sphingomonadaceae</taxon>
        <taxon>Sphingomonas</taxon>
    </lineage>
</organism>
<accession>A0A147IYS5</accession>
<dbReference type="InterPro" id="IPR007627">
    <property type="entry name" value="RNA_pol_sigma70_r2"/>
</dbReference>
<evidence type="ECO:0000256" key="5">
    <source>
        <dbReference type="SAM" id="MobiDB-lite"/>
    </source>
</evidence>
<dbReference type="SUPFAM" id="SSF88659">
    <property type="entry name" value="Sigma3 and sigma4 domains of RNA polymerase sigma factors"/>
    <property type="match status" value="1"/>
</dbReference>
<feature type="region of interest" description="Disordered" evidence="5">
    <location>
        <begin position="76"/>
        <end position="98"/>
    </location>
</feature>
<evidence type="ECO:0000256" key="3">
    <source>
        <dbReference type="ARBA" id="ARBA00023082"/>
    </source>
</evidence>
<evidence type="ECO:0000259" key="6">
    <source>
        <dbReference type="Pfam" id="PF04542"/>
    </source>
</evidence>
<keyword evidence="4" id="KW-0804">Transcription</keyword>
<dbReference type="InterPro" id="IPR014284">
    <property type="entry name" value="RNA_pol_sigma-70_dom"/>
</dbReference>
<dbReference type="OrthoDB" id="7447094at2"/>
<dbReference type="EMBL" id="LDTF01000007">
    <property type="protein sequence ID" value="KTW00976.1"/>
    <property type="molecule type" value="Genomic_DNA"/>
</dbReference>
<keyword evidence="2" id="KW-0805">Transcription regulation</keyword>
<evidence type="ECO:0000313" key="7">
    <source>
        <dbReference type="EMBL" id="KTW00976.1"/>
    </source>
</evidence>
<evidence type="ECO:0000256" key="1">
    <source>
        <dbReference type="ARBA" id="ARBA00010641"/>
    </source>
</evidence>
<reference evidence="7 8" key="1">
    <citation type="journal article" date="2016" name="Front. Microbiol.">
        <title>Genomic Resource of Rice Seed Associated Bacteria.</title>
        <authorList>
            <person name="Midha S."/>
            <person name="Bansal K."/>
            <person name="Sharma S."/>
            <person name="Kumar N."/>
            <person name="Patil P.P."/>
            <person name="Chaudhry V."/>
            <person name="Patil P.B."/>
        </authorList>
    </citation>
    <scope>NUCLEOTIDE SEQUENCE [LARGE SCALE GENOMIC DNA]</scope>
    <source>
        <strain evidence="7 8">NS355</strain>
    </source>
</reference>
<protein>
    <submittedName>
        <fullName evidence="7">RNA polymerase sigma-70 factor</fullName>
    </submittedName>
</protein>
<dbReference type="PANTHER" id="PTHR43133:SF63">
    <property type="entry name" value="RNA POLYMERASE SIGMA FACTOR FECI-RELATED"/>
    <property type="match status" value="1"/>
</dbReference>
<dbReference type="Proteomes" id="UP000073923">
    <property type="component" value="Unassembled WGS sequence"/>
</dbReference>